<name>A0A916TVM4_9SPHN</name>
<dbReference type="RefSeq" id="WP_188773167.1">
    <property type="nucleotide sequence ID" value="NZ_BMHK01000054.1"/>
</dbReference>
<reference evidence="2" key="1">
    <citation type="journal article" date="2014" name="Int. J. Syst. Evol. Microbiol.">
        <title>Complete genome sequence of Corynebacterium casei LMG S-19264T (=DSM 44701T), isolated from a smear-ripened cheese.</title>
        <authorList>
            <consortium name="US DOE Joint Genome Institute (JGI-PGF)"/>
            <person name="Walter F."/>
            <person name="Albersmeier A."/>
            <person name="Kalinowski J."/>
            <person name="Ruckert C."/>
        </authorList>
    </citation>
    <scope>NUCLEOTIDE SEQUENCE</scope>
    <source>
        <strain evidence="2">CGMCC 1.15095</strain>
    </source>
</reference>
<proteinExistence type="predicted"/>
<evidence type="ECO:0000313" key="3">
    <source>
        <dbReference type="Proteomes" id="UP000608154"/>
    </source>
</evidence>
<dbReference type="Proteomes" id="UP000608154">
    <property type="component" value="Unassembled WGS sequence"/>
</dbReference>
<keyword evidence="3" id="KW-1185">Reference proteome</keyword>
<dbReference type="Pfam" id="PF13372">
    <property type="entry name" value="Alginate_exp"/>
    <property type="match status" value="1"/>
</dbReference>
<evidence type="ECO:0000259" key="1">
    <source>
        <dbReference type="Pfam" id="PF13372"/>
    </source>
</evidence>
<comment type="caution">
    <text evidence="2">The sequence shown here is derived from an EMBL/GenBank/DDBJ whole genome shotgun (WGS) entry which is preliminary data.</text>
</comment>
<dbReference type="Gene3D" id="2.40.160.100">
    <property type="match status" value="1"/>
</dbReference>
<feature type="domain" description="Alginate export" evidence="1">
    <location>
        <begin position="50"/>
        <end position="454"/>
    </location>
</feature>
<reference evidence="2" key="2">
    <citation type="submission" date="2020-09" db="EMBL/GenBank/DDBJ databases">
        <authorList>
            <person name="Sun Q."/>
            <person name="Zhou Y."/>
        </authorList>
    </citation>
    <scope>NUCLEOTIDE SEQUENCE</scope>
    <source>
        <strain evidence="2">CGMCC 1.15095</strain>
    </source>
</reference>
<dbReference type="EMBL" id="BMHK01000054">
    <property type="protein sequence ID" value="GGC15754.1"/>
    <property type="molecule type" value="Genomic_DNA"/>
</dbReference>
<dbReference type="InterPro" id="IPR053728">
    <property type="entry name" value="Alginate_Permeability_Chnl"/>
</dbReference>
<protein>
    <recommendedName>
        <fullName evidence="1">Alginate export domain-containing protein</fullName>
    </recommendedName>
</protein>
<organism evidence="2 3">
    <name type="scientific">Novosphingobium endophyticum</name>
    <dbReference type="NCBI Taxonomy" id="1955250"/>
    <lineage>
        <taxon>Bacteria</taxon>
        <taxon>Pseudomonadati</taxon>
        <taxon>Pseudomonadota</taxon>
        <taxon>Alphaproteobacteria</taxon>
        <taxon>Sphingomonadales</taxon>
        <taxon>Sphingomonadaceae</taxon>
        <taxon>Novosphingobium</taxon>
    </lineage>
</organism>
<dbReference type="AlphaFoldDB" id="A0A916TVM4"/>
<gene>
    <name evidence="2" type="ORF">GCM10011494_38300</name>
</gene>
<accession>A0A916TVM4</accession>
<evidence type="ECO:0000313" key="2">
    <source>
        <dbReference type="EMBL" id="GGC15754.1"/>
    </source>
</evidence>
<dbReference type="InterPro" id="IPR025388">
    <property type="entry name" value="Alginate_export_dom"/>
</dbReference>
<sequence length="468" mass="50620">MAGKWIDAGKGLALVSGMVAASIGAPAAWGKDGDAAAWTLQQAIGDPDNLKVSGSVRIRYEALDNQFRPGLKDSDSIVLLRTSLTAEYDTGPVRVGAEVMDSRVYSAGPGSSIGTGEVNAVELIQAYVGFDLGKALGSKSETTLDVGRFTMDVGSRRLVARNNFRNTTNAFFGFKAQYNGSGGTYGTAFYTLPLMRLPDDKASLLDNKVERDRQNFDLTFWGVSLGKPVHDGSTVEVYFYGLDENDSPDVATRNRTLYTPGLRLHRKPKRGKFDYEFEGAYQFGHIRASKAASAAKLDVSAYFVHATVGYQFAMPGSPRIAFEYDRASGDGSNGSFGRFDTLYGARRTDFGPTSIYGPLSRANISSAGVRLEVTPEKRWDGLVMYRAAWLESATDSFANTGVRDPSGASGSFAGHQVEARARYWIVPKLLRVDTGAAVLLTSGFLDRAPGANRNGNPLYGYFDLIATF</sequence>